<gene>
    <name evidence="1" type="ORF">WT27_09705</name>
</gene>
<evidence type="ECO:0000313" key="2">
    <source>
        <dbReference type="Proteomes" id="UP000062317"/>
    </source>
</evidence>
<comment type="caution">
    <text evidence="1">The sequence shown here is derived from an EMBL/GenBank/DDBJ whole genome shotgun (WGS) entry which is preliminary data.</text>
</comment>
<accession>A0A105V9I4</accession>
<proteinExistence type="predicted"/>
<sequence>MTISLKNITRSKELTAAEIEPVAANVKYAQRNDVEIEPIVANVKYAQRNDEEVSAVAEAA</sequence>
<reference evidence="1 2" key="1">
    <citation type="submission" date="2015-11" db="EMBL/GenBank/DDBJ databases">
        <title>Expanding the genomic diversity of Burkholderia species for the development of highly accurate diagnostics.</title>
        <authorList>
            <person name="Sahl J."/>
            <person name="Keim P."/>
            <person name="Wagner D."/>
        </authorList>
    </citation>
    <scope>NUCLEOTIDE SEQUENCE [LARGE SCALE GENOMIC DNA]</scope>
    <source>
        <strain evidence="1 2">MSMB1301WGS</strain>
    </source>
</reference>
<protein>
    <submittedName>
        <fullName evidence="1">Uncharacterized protein</fullName>
    </submittedName>
</protein>
<name>A0A105V9I4_9BURK</name>
<dbReference type="RefSeq" id="WP_060107525.1">
    <property type="nucleotide sequence ID" value="NZ_LPEQ01000098.1"/>
</dbReference>
<organism evidence="1 2">
    <name type="scientific">Burkholderia territorii</name>
    <dbReference type="NCBI Taxonomy" id="1503055"/>
    <lineage>
        <taxon>Bacteria</taxon>
        <taxon>Pseudomonadati</taxon>
        <taxon>Pseudomonadota</taxon>
        <taxon>Betaproteobacteria</taxon>
        <taxon>Burkholderiales</taxon>
        <taxon>Burkholderiaceae</taxon>
        <taxon>Burkholderia</taxon>
        <taxon>Burkholderia cepacia complex</taxon>
    </lineage>
</organism>
<keyword evidence="2" id="KW-1185">Reference proteome</keyword>
<dbReference type="EMBL" id="LPEQ01000098">
    <property type="protein sequence ID" value="KVV43755.1"/>
    <property type="molecule type" value="Genomic_DNA"/>
</dbReference>
<evidence type="ECO:0000313" key="1">
    <source>
        <dbReference type="EMBL" id="KVV43755.1"/>
    </source>
</evidence>
<dbReference type="AlphaFoldDB" id="A0A105V9I4"/>
<dbReference type="Proteomes" id="UP000062317">
    <property type="component" value="Unassembled WGS sequence"/>
</dbReference>